<dbReference type="PANTHER" id="PTHR46599">
    <property type="entry name" value="PIGGYBAC TRANSPOSABLE ELEMENT-DERIVED PROTEIN 4"/>
    <property type="match status" value="1"/>
</dbReference>
<feature type="compositionally biased region" description="Basic and acidic residues" evidence="1">
    <location>
        <begin position="246"/>
        <end position="256"/>
    </location>
</feature>
<name>A0ABN9M9D8_9NEOB</name>
<reference evidence="3" key="1">
    <citation type="submission" date="2023-07" db="EMBL/GenBank/DDBJ databases">
        <authorList>
            <person name="Stuckert A."/>
        </authorList>
    </citation>
    <scope>NUCLEOTIDE SEQUENCE</scope>
</reference>
<dbReference type="InterPro" id="IPR029526">
    <property type="entry name" value="PGBD"/>
</dbReference>
<protein>
    <recommendedName>
        <fullName evidence="2">PiggyBac transposable element-derived protein domain-containing protein</fullName>
    </recommendedName>
</protein>
<comment type="caution">
    <text evidence="3">The sequence shown here is derived from an EMBL/GenBank/DDBJ whole genome shotgun (WGS) entry which is preliminary data.</text>
</comment>
<feature type="region of interest" description="Disordered" evidence="1">
    <location>
        <begin position="244"/>
        <end position="266"/>
    </location>
</feature>
<accession>A0ABN9M9D8</accession>
<feature type="domain" description="PiggyBac transposable element-derived protein" evidence="2">
    <location>
        <begin position="109"/>
        <end position="209"/>
    </location>
</feature>
<dbReference type="EMBL" id="CAUEEQ010054887">
    <property type="protein sequence ID" value="CAJ0962470.1"/>
    <property type="molecule type" value="Genomic_DNA"/>
</dbReference>
<evidence type="ECO:0000259" key="2">
    <source>
        <dbReference type="Pfam" id="PF13843"/>
    </source>
</evidence>
<proteinExistence type="predicted"/>
<feature type="compositionally biased region" description="Basic and acidic residues" evidence="1">
    <location>
        <begin position="29"/>
        <end position="44"/>
    </location>
</feature>
<sequence length="266" mass="30313">MDEPEAPVELEQERAFERSHANPQLKNRGRSEQPSRKGSSRLEDSACSPHDLVPTATAWVAEESPDFTASLREIIRMEVKDSLKSLSQRESSKKKRGASFLGVRLVSRRLEKGASFSLASDQLLAVKWKDRKDVYMLSTLHTDTTVTVRERGATRDKEKPVCVTDYNRHMGGVDLSDQVLQPYLVKRKTRAWYKKVGIYLIQTATYNSFVLYKKSQGPLTFLHFQEKVVESLIFESMAPGEAFDSEDSRRLSERHFPHPVPVTPTQ</sequence>
<feature type="compositionally biased region" description="Basic and acidic residues" evidence="1">
    <location>
        <begin position="11"/>
        <end position="20"/>
    </location>
</feature>
<keyword evidence="4" id="KW-1185">Reference proteome</keyword>
<feature type="non-terminal residue" evidence="3">
    <location>
        <position position="266"/>
    </location>
</feature>
<feature type="compositionally biased region" description="Acidic residues" evidence="1">
    <location>
        <begin position="1"/>
        <end position="10"/>
    </location>
</feature>
<organism evidence="3 4">
    <name type="scientific">Ranitomeya imitator</name>
    <name type="common">mimic poison frog</name>
    <dbReference type="NCBI Taxonomy" id="111125"/>
    <lineage>
        <taxon>Eukaryota</taxon>
        <taxon>Metazoa</taxon>
        <taxon>Chordata</taxon>
        <taxon>Craniata</taxon>
        <taxon>Vertebrata</taxon>
        <taxon>Euteleostomi</taxon>
        <taxon>Amphibia</taxon>
        <taxon>Batrachia</taxon>
        <taxon>Anura</taxon>
        <taxon>Neobatrachia</taxon>
        <taxon>Hyloidea</taxon>
        <taxon>Dendrobatidae</taxon>
        <taxon>Dendrobatinae</taxon>
        <taxon>Ranitomeya</taxon>
    </lineage>
</organism>
<dbReference type="Proteomes" id="UP001176940">
    <property type="component" value="Unassembled WGS sequence"/>
</dbReference>
<dbReference type="Pfam" id="PF13843">
    <property type="entry name" value="DDE_Tnp_1_7"/>
    <property type="match status" value="1"/>
</dbReference>
<evidence type="ECO:0000313" key="3">
    <source>
        <dbReference type="EMBL" id="CAJ0962470.1"/>
    </source>
</evidence>
<gene>
    <name evidence="3" type="ORF">RIMI_LOCUS18200123</name>
</gene>
<dbReference type="PANTHER" id="PTHR46599:SF3">
    <property type="entry name" value="PIGGYBAC TRANSPOSABLE ELEMENT-DERIVED PROTEIN 4"/>
    <property type="match status" value="1"/>
</dbReference>
<evidence type="ECO:0000313" key="4">
    <source>
        <dbReference type="Proteomes" id="UP001176940"/>
    </source>
</evidence>
<evidence type="ECO:0000256" key="1">
    <source>
        <dbReference type="SAM" id="MobiDB-lite"/>
    </source>
</evidence>
<feature type="region of interest" description="Disordered" evidence="1">
    <location>
        <begin position="1"/>
        <end position="49"/>
    </location>
</feature>